<organism evidence="4">
    <name type="scientific">viral metagenome</name>
    <dbReference type="NCBI Taxonomy" id="1070528"/>
    <lineage>
        <taxon>unclassified sequences</taxon>
        <taxon>metagenomes</taxon>
        <taxon>organismal metagenomes</taxon>
    </lineage>
</organism>
<dbReference type="InterPro" id="IPR027417">
    <property type="entry name" value="P-loop_NTPase"/>
</dbReference>
<dbReference type="PROSITE" id="PS00690">
    <property type="entry name" value="DEAH_ATP_HELICASE"/>
    <property type="match status" value="1"/>
</dbReference>
<name>A0A6C0IC62_9ZZZZ</name>
<dbReference type="SMART" id="SM00487">
    <property type="entry name" value="DEXDc"/>
    <property type="match status" value="1"/>
</dbReference>
<evidence type="ECO:0000313" key="4">
    <source>
        <dbReference type="EMBL" id="QHT89985.1"/>
    </source>
</evidence>
<feature type="domain" description="Helicase ATP-binding" evidence="3">
    <location>
        <begin position="207"/>
        <end position="496"/>
    </location>
</feature>
<evidence type="ECO:0000256" key="2">
    <source>
        <dbReference type="SAM" id="MobiDB-lite"/>
    </source>
</evidence>
<accession>A0A6C0IC62</accession>
<dbReference type="Gene3D" id="3.40.50.300">
    <property type="entry name" value="P-loop containing nucleotide triphosphate hydrolases"/>
    <property type="match status" value="2"/>
</dbReference>
<feature type="region of interest" description="Disordered" evidence="2">
    <location>
        <begin position="1175"/>
        <end position="1194"/>
    </location>
</feature>
<evidence type="ECO:0000259" key="3">
    <source>
        <dbReference type="SMART" id="SM00487"/>
    </source>
</evidence>
<dbReference type="GO" id="GO:0016787">
    <property type="term" value="F:hydrolase activity"/>
    <property type="evidence" value="ECO:0007669"/>
    <property type="project" value="UniProtKB-KW"/>
</dbReference>
<dbReference type="InterPro" id="IPR014001">
    <property type="entry name" value="Helicase_ATP-bd"/>
</dbReference>
<protein>
    <recommendedName>
        <fullName evidence="3">Helicase ATP-binding domain-containing protein</fullName>
    </recommendedName>
</protein>
<keyword evidence="1" id="KW-0378">Hydrolase</keyword>
<sequence>MLPSKPKGKRISFSSIPITSVAPGALAAPAELVSGDLQIVPTMFQKRKAPAPKPAPAPTIQPAPLAPKKTVAFKNTPEVKIFSRNTGSEKSQPQEPAVQPLPILTEEAPLLVAEEAPPLAEPTPLKALKVRRPKTPKYSPQLELVKKELKAIENNDPYAEPPEAFVPQDRRGFVSFIVKTYGDFALPPKLGETDLEACQKLGAPGEDSAKMYLYQQFVREYVRQQSPYRGVLVYHGLGSGKTCSAIAASEAIYSTTRKKIIVMTPFSLQNNFITEITFCGFKHFRLQNHWVKVPLADDPTARLFAQEVMSIPESHFAAQKRAKKQEVIYVQDFAQPSNFDSLPDEDKTAIRDQIFAIIRSRITFIAYNGTRASQLKIWACSEPDFFDNAVIIIDEVHNLTRLMQGTIEPYLTDSGRLKRKIAAEPVTPGKWKPKLCNVSANYKRAYLFYRLLCGAKNSKIIALSGTPLVNFPEELGILANVLHGYIDGATAIIPVRAGVPSSRVEAISTEICRAHPRVDFYKLTSQQTSQELFFTIVPEGYKKVFDETNKFKGLEYVGTEGSAPNTIQELFEEVRAQLAAKGIQVSPQAQFASYPVLPPESEAFQERFIDPVNMTIQNEIVLSKRLSGLISYYRGSKEELMPRISKDEFVPIPFTEYSIMGYLAARRYEQAQEDEKIAPKVSEKVIAAWSEVLLVSKMPNPSSYRFRSRAACNFVFPENVPRPYPDGEVDLEEELGRQVDVIAGQEADVAEDDAASVAAEEEDAAIDEGESEQKPDPKTRQSVIPYKQRIASVLATLRTMAKDIFVLNPSEPGKHHLAEFSPKYAAILQKIQESSGSALVYSQFRTLEGIGLFGVALEGNGYIPIEIIGSEADPIFSPTTEESLRRHFQEGSKTAKNRYILYSGEETRERRNLLINLFNARLDRLPPKIVEVLRESGFEAIGNKRGDICKIISITGAGAEGLSLKNVRQVHIMEPFWNPVRTDQVKGRAVRICSHSDLPSDERTVEVYTYCAVVSQEMIDKRLVDQTFLIKDGGITSDQFIGGISERKKKITESLLRIMKQSAVDCNLNTTENNTLEETIKCFRIKGTDDEFLYDPRLDEDIKETARSTRFAEPAPAEATVAPIATPASVAPAPASVQRTVREIKGKQYIEDPRPDGSRVLYDIKNRLLERPVGKRSINPETGKFKTELYPPVS</sequence>
<dbReference type="EMBL" id="MN740152">
    <property type="protein sequence ID" value="QHT89985.1"/>
    <property type="molecule type" value="Genomic_DNA"/>
</dbReference>
<dbReference type="InterPro" id="IPR002464">
    <property type="entry name" value="DNA/RNA_helicase_DEAH_CS"/>
</dbReference>
<dbReference type="InterPro" id="IPR001650">
    <property type="entry name" value="Helicase_C-like"/>
</dbReference>
<feature type="region of interest" description="Disordered" evidence="2">
    <location>
        <begin position="749"/>
        <end position="781"/>
    </location>
</feature>
<dbReference type="SUPFAM" id="SSF52540">
    <property type="entry name" value="P-loop containing nucleoside triphosphate hydrolases"/>
    <property type="match status" value="2"/>
</dbReference>
<proteinExistence type="predicted"/>
<feature type="compositionally biased region" description="Acidic residues" evidence="2">
    <location>
        <begin position="749"/>
        <end position="770"/>
    </location>
</feature>
<dbReference type="Pfam" id="PF00271">
    <property type="entry name" value="Helicase_C"/>
    <property type="match status" value="1"/>
</dbReference>
<evidence type="ECO:0000256" key="1">
    <source>
        <dbReference type="ARBA" id="ARBA00022801"/>
    </source>
</evidence>
<reference evidence="4" key="1">
    <citation type="journal article" date="2020" name="Nature">
        <title>Giant virus diversity and host interactions through global metagenomics.</title>
        <authorList>
            <person name="Schulz F."/>
            <person name="Roux S."/>
            <person name="Paez-Espino D."/>
            <person name="Jungbluth S."/>
            <person name="Walsh D.A."/>
            <person name="Denef V.J."/>
            <person name="McMahon K.D."/>
            <person name="Konstantinidis K.T."/>
            <person name="Eloe-Fadrosh E.A."/>
            <person name="Kyrpides N.C."/>
            <person name="Woyke T."/>
        </authorList>
    </citation>
    <scope>NUCLEOTIDE SEQUENCE</scope>
    <source>
        <strain evidence="4">GVMAG-M-3300023184-62</strain>
    </source>
</reference>
<dbReference type="AlphaFoldDB" id="A0A6C0IC62"/>